<dbReference type="Proteomes" id="UP000001916">
    <property type="component" value="Chromosome"/>
</dbReference>
<keyword evidence="1" id="KW-0732">Signal</keyword>
<dbReference type="AlphaFoldDB" id="D7BGQ4"/>
<dbReference type="InterPro" id="IPR036328">
    <property type="entry name" value="MliC_sf"/>
</dbReference>
<dbReference type="SUPFAM" id="SSF141488">
    <property type="entry name" value="YdhA-like"/>
    <property type="match status" value="1"/>
</dbReference>
<gene>
    <name evidence="2" type="ordered locus">Mesil_0113</name>
</gene>
<evidence type="ECO:0000313" key="2">
    <source>
        <dbReference type="EMBL" id="ADH62058.1"/>
    </source>
</evidence>
<dbReference type="HOGENOM" id="CLU_2193803_0_0_0"/>
<accession>D7BGQ4</accession>
<name>D7BGQ4_ALLS1</name>
<dbReference type="PROSITE" id="PS51257">
    <property type="entry name" value="PROKAR_LIPOPROTEIN"/>
    <property type="match status" value="1"/>
</dbReference>
<proteinExistence type="predicted"/>
<dbReference type="RefSeq" id="WP_013156666.1">
    <property type="nucleotide sequence ID" value="NC_014212.1"/>
</dbReference>
<dbReference type="eggNOG" id="COG3895">
    <property type="taxonomic scope" value="Bacteria"/>
</dbReference>
<evidence type="ECO:0008006" key="4">
    <source>
        <dbReference type="Google" id="ProtNLM"/>
    </source>
</evidence>
<sequence>MKRITALLLLSVLLSSCLVIRPQDDTPTQVVTVPGPGVYTYFCRGGRLSVTYLENNQVRIFYDGANRVLTLTDTRPRFVYTDGIYTWQAAGREGTLLVRGQVADTCSY</sequence>
<dbReference type="EMBL" id="CP002042">
    <property type="protein sequence ID" value="ADH62058.1"/>
    <property type="molecule type" value="Genomic_DNA"/>
</dbReference>
<protein>
    <recommendedName>
        <fullName evidence="4">C-type lysozyme inhibitor domain-containing protein</fullName>
    </recommendedName>
</protein>
<reference evidence="2 3" key="1">
    <citation type="journal article" date="2010" name="Stand. Genomic Sci.">
        <title>Complete genome sequence of Meiothermus silvanus type strain (VI-R2).</title>
        <authorList>
            <person name="Sikorski J."/>
            <person name="Tindall B.J."/>
            <person name="Lowry S."/>
            <person name="Lucas S."/>
            <person name="Nolan M."/>
            <person name="Copeland A."/>
            <person name="Glavina Del Rio T."/>
            <person name="Tice H."/>
            <person name="Cheng J.F."/>
            <person name="Han C."/>
            <person name="Pitluck S."/>
            <person name="Liolios K."/>
            <person name="Ivanova N."/>
            <person name="Mavromatis K."/>
            <person name="Mikhailova N."/>
            <person name="Pati A."/>
            <person name="Goodwin L."/>
            <person name="Chen A."/>
            <person name="Palaniappan K."/>
            <person name="Land M."/>
            <person name="Hauser L."/>
            <person name="Chang Y.J."/>
            <person name="Jeffries C.D."/>
            <person name="Rohde M."/>
            <person name="Goker M."/>
            <person name="Woyke T."/>
            <person name="Bristow J."/>
            <person name="Eisen J.A."/>
            <person name="Markowitz V."/>
            <person name="Hugenholtz P."/>
            <person name="Kyrpides N.C."/>
            <person name="Klenk H.P."/>
            <person name="Lapidus A."/>
        </authorList>
    </citation>
    <scope>NUCLEOTIDE SEQUENCE [LARGE SCALE GENOMIC DNA]</scope>
    <source>
        <strain evidence="3">ATCC 700542 / DSM 9946 / VI-R2</strain>
    </source>
</reference>
<organism evidence="2 3">
    <name type="scientific">Allomeiothermus silvanus (strain ATCC 700542 / DSM 9946 / NBRC 106475 / NCIMB 13440 / VI-R2)</name>
    <name type="common">Thermus silvanus</name>
    <dbReference type="NCBI Taxonomy" id="526227"/>
    <lineage>
        <taxon>Bacteria</taxon>
        <taxon>Thermotogati</taxon>
        <taxon>Deinococcota</taxon>
        <taxon>Deinococci</taxon>
        <taxon>Thermales</taxon>
        <taxon>Thermaceae</taxon>
        <taxon>Allomeiothermus</taxon>
    </lineage>
</organism>
<evidence type="ECO:0000256" key="1">
    <source>
        <dbReference type="SAM" id="SignalP"/>
    </source>
</evidence>
<dbReference type="STRING" id="526227.Mesil_0113"/>
<keyword evidence="3" id="KW-1185">Reference proteome</keyword>
<feature type="chain" id="PRO_5003093164" description="C-type lysozyme inhibitor domain-containing protein" evidence="1">
    <location>
        <begin position="22"/>
        <end position="108"/>
    </location>
</feature>
<dbReference type="KEGG" id="msv:Mesil_0113"/>
<feature type="signal peptide" evidence="1">
    <location>
        <begin position="1"/>
        <end position="21"/>
    </location>
</feature>
<evidence type="ECO:0000313" key="3">
    <source>
        <dbReference type="Proteomes" id="UP000001916"/>
    </source>
</evidence>
<dbReference type="Gene3D" id="2.40.128.200">
    <property type="match status" value="1"/>
</dbReference>
<dbReference type="OrthoDB" id="26907at2"/>